<dbReference type="AlphaFoldDB" id="A0A086K7M4"/>
<organism evidence="2 3">
    <name type="scientific">Toxoplasma gondii p89</name>
    <dbReference type="NCBI Taxonomy" id="943119"/>
    <lineage>
        <taxon>Eukaryota</taxon>
        <taxon>Sar</taxon>
        <taxon>Alveolata</taxon>
        <taxon>Apicomplexa</taxon>
        <taxon>Conoidasida</taxon>
        <taxon>Coccidia</taxon>
        <taxon>Eucoccidiorida</taxon>
        <taxon>Eimeriorina</taxon>
        <taxon>Sarcocystidae</taxon>
        <taxon>Toxoplasma</taxon>
    </lineage>
</organism>
<dbReference type="VEuPathDB" id="ToxoDB:TGP89_259160"/>
<evidence type="ECO:0000313" key="3">
    <source>
        <dbReference type="Proteomes" id="UP000028828"/>
    </source>
</evidence>
<feature type="region of interest" description="Disordered" evidence="1">
    <location>
        <begin position="570"/>
        <end position="643"/>
    </location>
</feature>
<feature type="compositionally biased region" description="Basic and acidic residues" evidence="1">
    <location>
        <begin position="633"/>
        <end position="643"/>
    </location>
</feature>
<dbReference type="InterPro" id="IPR027417">
    <property type="entry name" value="P-loop_NTPase"/>
</dbReference>
<dbReference type="EMBL" id="AEYI02001199">
    <property type="protein sequence ID" value="KFG40392.1"/>
    <property type="molecule type" value="Genomic_DNA"/>
</dbReference>
<reference evidence="2 3" key="1">
    <citation type="submission" date="2014-03" db="EMBL/GenBank/DDBJ databases">
        <authorList>
            <person name="Sibley D."/>
            <person name="Venepally P."/>
            <person name="Karamycheva S."/>
            <person name="Hadjithomas M."/>
            <person name="Khan A."/>
            <person name="Brunk B."/>
            <person name="Roos D."/>
            <person name="Caler E."/>
            <person name="Lorenzi H."/>
        </authorList>
    </citation>
    <scope>NUCLEOTIDE SEQUENCE [LARGE SCALE GENOMIC DNA]</scope>
    <source>
        <strain evidence="3">p89</strain>
    </source>
</reference>
<dbReference type="OrthoDB" id="415015at2759"/>
<feature type="region of interest" description="Disordered" evidence="1">
    <location>
        <begin position="906"/>
        <end position="935"/>
    </location>
</feature>
<feature type="compositionally biased region" description="Basic and acidic residues" evidence="1">
    <location>
        <begin position="381"/>
        <end position="391"/>
    </location>
</feature>
<feature type="compositionally biased region" description="Low complexity" evidence="1">
    <location>
        <begin position="575"/>
        <end position="610"/>
    </location>
</feature>
<feature type="compositionally biased region" description="Basic and acidic residues" evidence="1">
    <location>
        <begin position="407"/>
        <end position="421"/>
    </location>
</feature>
<feature type="compositionally biased region" description="Low complexity" evidence="1">
    <location>
        <begin position="757"/>
        <end position="767"/>
    </location>
</feature>
<evidence type="ECO:0000256" key="1">
    <source>
        <dbReference type="SAM" id="MobiDB-lite"/>
    </source>
</evidence>
<dbReference type="Gene3D" id="3.40.50.300">
    <property type="entry name" value="P-loop containing nucleotide triphosphate hydrolases"/>
    <property type="match status" value="1"/>
</dbReference>
<feature type="compositionally biased region" description="Basic and acidic residues" evidence="1">
    <location>
        <begin position="906"/>
        <end position="934"/>
    </location>
</feature>
<evidence type="ECO:0000313" key="2">
    <source>
        <dbReference type="EMBL" id="KFG40392.1"/>
    </source>
</evidence>
<dbReference type="SUPFAM" id="SSF52540">
    <property type="entry name" value="P-loop containing nucleoside triphosphate hydrolases"/>
    <property type="match status" value="1"/>
</dbReference>
<comment type="caution">
    <text evidence="2">The sequence shown here is derived from an EMBL/GenBank/DDBJ whole genome shotgun (WGS) entry which is preliminary data.</text>
</comment>
<feature type="region of interest" description="Disordered" evidence="1">
    <location>
        <begin position="1023"/>
        <end position="1072"/>
    </location>
</feature>
<feature type="compositionally biased region" description="Basic and acidic residues" evidence="1">
    <location>
        <begin position="1023"/>
        <end position="1042"/>
    </location>
</feature>
<dbReference type="Proteomes" id="UP000028828">
    <property type="component" value="Unassembled WGS sequence"/>
</dbReference>
<proteinExistence type="predicted"/>
<feature type="region of interest" description="Disordered" evidence="1">
    <location>
        <begin position="687"/>
        <end position="767"/>
    </location>
</feature>
<feature type="region of interest" description="Disordered" evidence="1">
    <location>
        <begin position="381"/>
        <end position="421"/>
    </location>
</feature>
<gene>
    <name evidence="2" type="ORF">TGP89_259160</name>
</gene>
<feature type="compositionally biased region" description="Acidic residues" evidence="1">
    <location>
        <begin position="706"/>
        <end position="734"/>
    </location>
</feature>
<protein>
    <submittedName>
        <fullName evidence="2">Uncharacterized protein</fullName>
    </submittedName>
</protein>
<sequence length="1072" mass="117631">MRLGRPRRMRCGLRSVTRGDSLPFLSNSFPFLSNSVPFFLSFLSACFAVFLPLTEASIASPFAPCRAYLSEFDSSTFPFPRCPPCLSHSPPCVWQSHASALPRVSSSFLSSESASSRINYPHRSSRSPCRPCCLPSRDRPRLFPCLLPAFLPSASLSNAARSCFPFAPSGSSFPSFTPPSSAGLSASPSVFSPARFYSSCIVSSSPGSSFLSASFSPHLSSSFVYSSVSSSSSLSASLSSSSPSSTSSDASLGALLPRVPPLSSLLARNGPALPASFFPSAASPFGNSSPISSEGGKRKRISSLAGAGIQFYANLLSKEIRLAVQTLKRFPETVRGPPSLAAYVRAILLLVMSEERQLLSSRRERRRVKLAEQLLCMQREEAERKRRAEKEKRRKTTKENHRRKTARHGEEGEQKRERAERERFLDQQALLEREKKLVDATQSLPSVARVYRQLKALYMDLVATGKQHAAQASSSQSVAEARERYQDGLRSLRELLVMHREALLDYQLLSSFFKRHAEERCSLQRLSPTKPLAMIVGAPNVGKTSLFLALVSANSHAHEQARQRFNAAVAAGMKPRPSSSSSPSCPSSSPFSSVLSSSTAESAPAGAPGEEATDVQAPGRGQEAAESQSLALRRAEGEGDEGGRKVALLTRVREKCEKLREEGKALWEGGPLPDPEDLFDGTRAAVGEEEDMREEEETEEGKCDEKEDPIEEEVTEEGEWEEVEEEEDENEGDSAGETLCEGRGSVESTGEKGEQASRPFSSPPWFSLPSAQLEREAMEVGRTLALHASEEVPSPDLKVHAKEAIDVSPVAFSTQGLHVGKIFERANGTYKALGQVLDGPPLLLPAGETERNVFERLTLTTLSHLPCAVFFLFDCSSLPRAPALGEEGAASREAFAPALKITRDADAEKQGKPLEARTETKMAKAKTGREEKSKCPMTLSEQIRLRQMLRQRFPKRPWIDVIAKADELTLYQLESAKAMLPPCLLLSTHQSADSLAQVQRHLRLALLQLKRAMEDRERLLRMRQTQEQREREVRRKAEDDMHVQTVLSRLNRRKGHKGNSANDAGDGAPARL</sequence>
<feature type="compositionally biased region" description="Basic residues" evidence="1">
    <location>
        <begin position="392"/>
        <end position="406"/>
    </location>
</feature>
<feature type="compositionally biased region" description="Acidic residues" evidence="1">
    <location>
        <begin position="687"/>
        <end position="699"/>
    </location>
</feature>
<accession>A0A086K7M4</accession>
<dbReference type="PANTHER" id="PTHR45759">
    <property type="entry name" value="NUCLEOLAR GTP-BINDING PROTEIN 1"/>
    <property type="match status" value="1"/>
</dbReference>
<name>A0A086K7M4_TOXGO</name>